<dbReference type="AlphaFoldDB" id="A0A2P2IW99"/>
<sequence>MGSVGSCSGHFFLVDHEARNHYFHIAKQLPTNYSSSLFFDVAPLPWE</sequence>
<organism evidence="1">
    <name type="scientific">Rhizophora mucronata</name>
    <name type="common">Asiatic mangrove</name>
    <dbReference type="NCBI Taxonomy" id="61149"/>
    <lineage>
        <taxon>Eukaryota</taxon>
        <taxon>Viridiplantae</taxon>
        <taxon>Streptophyta</taxon>
        <taxon>Embryophyta</taxon>
        <taxon>Tracheophyta</taxon>
        <taxon>Spermatophyta</taxon>
        <taxon>Magnoliopsida</taxon>
        <taxon>eudicotyledons</taxon>
        <taxon>Gunneridae</taxon>
        <taxon>Pentapetalae</taxon>
        <taxon>rosids</taxon>
        <taxon>fabids</taxon>
        <taxon>Malpighiales</taxon>
        <taxon>Rhizophoraceae</taxon>
        <taxon>Rhizophora</taxon>
    </lineage>
</organism>
<protein>
    <submittedName>
        <fullName evidence="1">Uncharacterized protein</fullName>
    </submittedName>
</protein>
<proteinExistence type="predicted"/>
<dbReference type="EMBL" id="GGEC01005018">
    <property type="protein sequence ID" value="MBW85501.1"/>
    <property type="molecule type" value="Transcribed_RNA"/>
</dbReference>
<accession>A0A2P2IW99</accession>
<evidence type="ECO:0000313" key="1">
    <source>
        <dbReference type="EMBL" id="MBW85501.1"/>
    </source>
</evidence>
<reference evidence="1" key="1">
    <citation type="submission" date="2018-02" db="EMBL/GenBank/DDBJ databases">
        <title>Rhizophora mucronata_Transcriptome.</title>
        <authorList>
            <person name="Meera S.P."/>
            <person name="Sreeshan A."/>
            <person name="Augustine A."/>
        </authorList>
    </citation>
    <scope>NUCLEOTIDE SEQUENCE</scope>
    <source>
        <tissue evidence="1">Leaf</tissue>
    </source>
</reference>
<name>A0A2P2IW99_RHIMU</name>